<evidence type="ECO:0000256" key="1">
    <source>
        <dbReference type="SAM" id="MobiDB-lite"/>
    </source>
</evidence>
<keyword evidence="2" id="KW-0472">Membrane</keyword>
<feature type="compositionally biased region" description="Gly residues" evidence="1">
    <location>
        <begin position="152"/>
        <end position="167"/>
    </location>
</feature>
<evidence type="ECO:0000313" key="3">
    <source>
        <dbReference type="EMBL" id="CAG9828075.1"/>
    </source>
</evidence>
<reference evidence="3" key="1">
    <citation type="submission" date="2022-01" db="EMBL/GenBank/DDBJ databases">
        <authorList>
            <person name="King R."/>
        </authorList>
    </citation>
    <scope>NUCLEOTIDE SEQUENCE</scope>
</reference>
<feature type="transmembrane region" description="Helical" evidence="2">
    <location>
        <begin position="210"/>
        <end position="236"/>
    </location>
</feature>
<evidence type="ECO:0000256" key="2">
    <source>
        <dbReference type="SAM" id="Phobius"/>
    </source>
</evidence>
<feature type="region of interest" description="Disordered" evidence="1">
    <location>
        <begin position="128"/>
        <end position="167"/>
    </location>
</feature>
<proteinExistence type="predicted"/>
<accession>A0A9N9XAA3</accession>
<dbReference type="Proteomes" id="UP001153709">
    <property type="component" value="Chromosome 1"/>
</dbReference>
<keyword evidence="2" id="KW-1133">Transmembrane helix</keyword>
<keyword evidence="4" id="KW-1185">Reference proteome</keyword>
<dbReference type="AlphaFoldDB" id="A0A9N9XAA3"/>
<gene>
    <name evidence="3" type="ORF">DIABBA_LOCUS2018</name>
</gene>
<keyword evidence="2" id="KW-0812">Transmembrane</keyword>
<evidence type="ECO:0000313" key="4">
    <source>
        <dbReference type="Proteomes" id="UP001153709"/>
    </source>
</evidence>
<sequence>MPEVSSHSPPFSLTGVPDLSELVPIDPILPLADTGTQAKPLSTFNLDMIPNSDNGVKSPCPSIHISSSMLQPDLRQECSDLNLVLNSHIHQNPSDSSGTRLPAVSTYDSDPEAVEAEAEPVFDAVESEPVEAAADPGAGAGQSVIPQSVGTPGNGGTGGTGGSGSNGDGGAWKFPDLRHLFEAIGYIWRGLGFLFNFLKNPYLYLVPMALFFLLGFLKVLVLFPWWIPLLILYISVKTGQKPKQRIAFYQHVHKPVKHLDGWFWNHKTKTWQNVKDYVYKKRNDFPEAISFDPHDTLQKDLQRIHQLYNGTSDGYKRFKRKT</sequence>
<feature type="region of interest" description="Disordered" evidence="1">
    <location>
        <begin position="89"/>
        <end position="115"/>
    </location>
</feature>
<name>A0A9N9XAA3_DIABA</name>
<protein>
    <submittedName>
        <fullName evidence="3">Uncharacterized protein</fullName>
    </submittedName>
</protein>
<dbReference type="OrthoDB" id="6623421at2759"/>
<dbReference type="EMBL" id="OU898276">
    <property type="protein sequence ID" value="CAG9828075.1"/>
    <property type="molecule type" value="Genomic_DNA"/>
</dbReference>
<feature type="compositionally biased region" description="Polar residues" evidence="1">
    <location>
        <begin position="89"/>
        <end position="99"/>
    </location>
</feature>
<organism evidence="3 4">
    <name type="scientific">Diabrotica balteata</name>
    <name type="common">Banded cucumber beetle</name>
    <dbReference type="NCBI Taxonomy" id="107213"/>
    <lineage>
        <taxon>Eukaryota</taxon>
        <taxon>Metazoa</taxon>
        <taxon>Ecdysozoa</taxon>
        <taxon>Arthropoda</taxon>
        <taxon>Hexapoda</taxon>
        <taxon>Insecta</taxon>
        <taxon>Pterygota</taxon>
        <taxon>Neoptera</taxon>
        <taxon>Endopterygota</taxon>
        <taxon>Coleoptera</taxon>
        <taxon>Polyphaga</taxon>
        <taxon>Cucujiformia</taxon>
        <taxon>Chrysomeloidea</taxon>
        <taxon>Chrysomelidae</taxon>
        <taxon>Galerucinae</taxon>
        <taxon>Diabroticina</taxon>
        <taxon>Diabroticites</taxon>
        <taxon>Diabrotica</taxon>
    </lineage>
</organism>